<keyword evidence="2" id="KW-0805">Transcription regulation</keyword>
<dbReference type="Proteomes" id="UP001589683">
    <property type="component" value="Unassembled WGS sequence"/>
</dbReference>
<name>A0ABV5JDX6_9RHOB</name>
<reference evidence="6 7" key="1">
    <citation type="submission" date="2024-09" db="EMBL/GenBank/DDBJ databases">
        <authorList>
            <person name="Sun Q."/>
            <person name="Mori K."/>
        </authorList>
    </citation>
    <scope>NUCLEOTIDE SEQUENCE [LARGE SCALE GENOMIC DNA]</scope>
    <source>
        <strain evidence="6 7">CECT 8726</strain>
    </source>
</reference>
<evidence type="ECO:0000256" key="4">
    <source>
        <dbReference type="ARBA" id="ARBA00023163"/>
    </source>
</evidence>
<dbReference type="InterPro" id="IPR036388">
    <property type="entry name" value="WH-like_DNA-bd_sf"/>
</dbReference>
<dbReference type="Gene3D" id="3.40.190.10">
    <property type="entry name" value="Periplasmic binding protein-like II"/>
    <property type="match status" value="2"/>
</dbReference>
<dbReference type="SUPFAM" id="SSF53850">
    <property type="entry name" value="Periplasmic binding protein-like II"/>
    <property type="match status" value="1"/>
</dbReference>
<evidence type="ECO:0000259" key="5">
    <source>
        <dbReference type="PROSITE" id="PS50931"/>
    </source>
</evidence>
<comment type="similarity">
    <text evidence="1">Belongs to the LysR transcriptional regulatory family.</text>
</comment>
<comment type="caution">
    <text evidence="6">The sequence shown here is derived from an EMBL/GenBank/DDBJ whole genome shotgun (WGS) entry which is preliminary data.</text>
</comment>
<dbReference type="Pfam" id="PF03466">
    <property type="entry name" value="LysR_substrate"/>
    <property type="match status" value="1"/>
</dbReference>
<dbReference type="EMBL" id="JBHMEA010000024">
    <property type="protein sequence ID" value="MFB9231671.1"/>
    <property type="molecule type" value="Genomic_DNA"/>
</dbReference>
<proteinExistence type="inferred from homology"/>
<evidence type="ECO:0000313" key="6">
    <source>
        <dbReference type="EMBL" id="MFB9231671.1"/>
    </source>
</evidence>
<dbReference type="SUPFAM" id="SSF46785">
    <property type="entry name" value="Winged helix' DNA-binding domain"/>
    <property type="match status" value="1"/>
</dbReference>
<evidence type="ECO:0000256" key="1">
    <source>
        <dbReference type="ARBA" id="ARBA00009437"/>
    </source>
</evidence>
<dbReference type="Pfam" id="PF00126">
    <property type="entry name" value="HTH_1"/>
    <property type="match status" value="1"/>
</dbReference>
<keyword evidence="3" id="KW-0238">DNA-binding</keyword>
<dbReference type="InterPro" id="IPR058163">
    <property type="entry name" value="LysR-type_TF_proteobact-type"/>
</dbReference>
<organism evidence="6 7">
    <name type="scientific">Pseudohalocynthiibacter aestuariivivens</name>
    <dbReference type="NCBI Taxonomy" id="1591409"/>
    <lineage>
        <taxon>Bacteria</taxon>
        <taxon>Pseudomonadati</taxon>
        <taxon>Pseudomonadota</taxon>
        <taxon>Alphaproteobacteria</taxon>
        <taxon>Rhodobacterales</taxon>
        <taxon>Paracoccaceae</taxon>
        <taxon>Pseudohalocynthiibacter</taxon>
    </lineage>
</organism>
<dbReference type="PROSITE" id="PS50931">
    <property type="entry name" value="HTH_LYSR"/>
    <property type="match status" value="1"/>
</dbReference>
<evidence type="ECO:0000313" key="7">
    <source>
        <dbReference type="Proteomes" id="UP001589683"/>
    </source>
</evidence>
<dbReference type="InterPro" id="IPR005119">
    <property type="entry name" value="LysR_subst-bd"/>
</dbReference>
<evidence type="ECO:0000256" key="2">
    <source>
        <dbReference type="ARBA" id="ARBA00023015"/>
    </source>
</evidence>
<dbReference type="PANTHER" id="PTHR30537">
    <property type="entry name" value="HTH-TYPE TRANSCRIPTIONAL REGULATOR"/>
    <property type="match status" value="1"/>
</dbReference>
<dbReference type="PANTHER" id="PTHR30537:SF79">
    <property type="entry name" value="TRANSCRIPTIONAL REGULATOR-RELATED"/>
    <property type="match status" value="1"/>
</dbReference>
<accession>A0ABV5JDX6</accession>
<protein>
    <submittedName>
        <fullName evidence="6">LysR family transcriptional regulator</fullName>
    </submittedName>
</protein>
<sequence length="299" mass="33606">MFPPIQNLRAFVAVANTGQFRIAAEQIGVSESAVSHQIARLEAQMGVQLLERGRNGAMLTEVGRVFYLPVSAGLREIERGLQLVNQDKSNIVTISAPQTLSSLWLAPNLASFYEGNPSVELRVFATDRICDLKNEGIDFALRRSTGDWRGCNQEPFCDEEIFPVATKALSVQVRELGWQRAFQVIPIILNEAHVDEWERWSAEVRIPLADNMKFRRLSSYDQVQAAVINGLGIGMGRTPLCLEALGDGRLHRIGSQSCATHAYQLVWPSDRRTHSRQRAFLNWLRKMKPDRLAKGIHTD</sequence>
<dbReference type="InterPro" id="IPR000847">
    <property type="entry name" value="LysR_HTH_N"/>
</dbReference>
<dbReference type="RefSeq" id="WP_213890274.1">
    <property type="nucleotide sequence ID" value="NZ_JAGFNU010000009.1"/>
</dbReference>
<keyword evidence="7" id="KW-1185">Reference proteome</keyword>
<keyword evidence="4" id="KW-0804">Transcription</keyword>
<gene>
    <name evidence="6" type="ORF">ACFFUT_07720</name>
</gene>
<feature type="domain" description="HTH lysR-type" evidence="5">
    <location>
        <begin position="3"/>
        <end position="60"/>
    </location>
</feature>
<dbReference type="Gene3D" id="1.10.10.10">
    <property type="entry name" value="Winged helix-like DNA-binding domain superfamily/Winged helix DNA-binding domain"/>
    <property type="match status" value="1"/>
</dbReference>
<dbReference type="InterPro" id="IPR036390">
    <property type="entry name" value="WH_DNA-bd_sf"/>
</dbReference>
<evidence type="ECO:0000256" key="3">
    <source>
        <dbReference type="ARBA" id="ARBA00023125"/>
    </source>
</evidence>
<dbReference type="PRINTS" id="PR00039">
    <property type="entry name" value="HTHLYSR"/>
</dbReference>